<dbReference type="Proteomes" id="UP000299102">
    <property type="component" value="Unassembled WGS sequence"/>
</dbReference>
<protein>
    <submittedName>
        <fullName evidence="1">Uncharacterized protein</fullName>
    </submittedName>
</protein>
<dbReference type="EMBL" id="BGZK01000209">
    <property type="protein sequence ID" value="GBP28623.1"/>
    <property type="molecule type" value="Genomic_DNA"/>
</dbReference>
<reference evidence="1 2" key="1">
    <citation type="journal article" date="2019" name="Commun. Biol.">
        <title>The bagworm genome reveals a unique fibroin gene that provides high tensile strength.</title>
        <authorList>
            <person name="Kono N."/>
            <person name="Nakamura H."/>
            <person name="Ohtoshi R."/>
            <person name="Tomita M."/>
            <person name="Numata K."/>
            <person name="Arakawa K."/>
        </authorList>
    </citation>
    <scope>NUCLEOTIDE SEQUENCE [LARGE SCALE GENOMIC DNA]</scope>
</reference>
<sequence length="81" mass="8897">MNARAGVRASDGFKPRYFTSKPVDFQETVTSSETRPDHWTGYDRLIISNYTPTLCEESVTDGGRAPPRLGAGARAVESFTV</sequence>
<gene>
    <name evidence="1" type="ORF">EVAR_85822_1</name>
</gene>
<proteinExistence type="predicted"/>
<evidence type="ECO:0000313" key="1">
    <source>
        <dbReference type="EMBL" id="GBP28623.1"/>
    </source>
</evidence>
<accession>A0A4C1UQ83</accession>
<dbReference type="AlphaFoldDB" id="A0A4C1UQ83"/>
<name>A0A4C1UQ83_EUMVA</name>
<organism evidence="1 2">
    <name type="scientific">Eumeta variegata</name>
    <name type="common">Bagworm moth</name>
    <name type="synonym">Eumeta japonica</name>
    <dbReference type="NCBI Taxonomy" id="151549"/>
    <lineage>
        <taxon>Eukaryota</taxon>
        <taxon>Metazoa</taxon>
        <taxon>Ecdysozoa</taxon>
        <taxon>Arthropoda</taxon>
        <taxon>Hexapoda</taxon>
        <taxon>Insecta</taxon>
        <taxon>Pterygota</taxon>
        <taxon>Neoptera</taxon>
        <taxon>Endopterygota</taxon>
        <taxon>Lepidoptera</taxon>
        <taxon>Glossata</taxon>
        <taxon>Ditrysia</taxon>
        <taxon>Tineoidea</taxon>
        <taxon>Psychidae</taxon>
        <taxon>Oiketicinae</taxon>
        <taxon>Eumeta</taxon>
    </lineage>
</organism>
<comment type="caution">
    <text evidence="1">The sequence shown here is derived from an EMBL/GenBank/DDBJ whole genome shotgun (WGS) entry which is preliminary data.</text>
</comment>
<keyword evidence="2" id="KW-1185">Reference proteome</keyword>
<evidence type="ECO:0000313" key="2">
    <source>
        <dbReference type="Proteomes" id="UP000299102"/>
    </source>
</evidence>